<evidence type="ECO:0008006" key="3">
    <source>
        <dbReference type="Google" id="ProtNLM"/>
    </source>
</evidence>
<dbReference type="PANTHER" id="PTHR39324">
    <property type="entry name" value="CALCIUM DODECIN"/>
    <property type="match status" value="1"/>
</dbReference>
<dbReference type="SUPFAM" id="SSF89807">
    <property type="entry name" value="Dodecin-like"/>
    <property type="match status" value="1"/>
</dbReference>
<dbReference type="RefSeq" id="WP_093360865.1">
    <property type="nucleotide sequence ID" value="NZ_FOLG01000006.1"/>
</dbReference>
<dbReference type="OrthoDB" id="9805449at2"/>
<dbReference type="Pfam" id="PF07311">
    <property type="entry name" value="Dodecin"/>
    <property type="match status" value="1"/>
</dbReference>
<gene>
    <name evidence="1" type="ORF">SAMN04488094_10645</name>
</gene>
<accession>A0A1I1KBD8</accession>
<dbReference type="InterPro" id="IPR009923">
    <property type="entry name" value="Dodecin"/>
</dbReference>
<dbReference type="EMBL" id="FOLG01000006">
    <property type="protein sequence ID" value="SFC55393.1"/>
    <property type="molecule type" value="Genomic_DNA"/>
</dbReference>
<evidence type="ECO:0000313" key="1">
    <source>
        <dbReference type="EMBL" id="SFC55393.1"/>
    </source>
</evidence>
<sequence length="67" mass="7415">MSIARVTEISSTSTKSFEDAIQMGIQRASDTLRNVSGAWVKEQQVSVENGSITGYRVNMMITFVLED</sequence>
<protein>
    <recommendedName>
        <fullName evidence="3">Dodecin domain-containing protein</fullName>
    </recommendedName>
</protein>
<name>A0A1I1KBD8_9RHOB</name>
<dbReference type="PANTHER" id="PTHR39324:SF1">
    <property type="entry name" value="CALCIUM DODECIN"/>
    <property type="match status" value="1"/>
</dbReference>
<dbReference type="Gene3D" id="3.30.1660.10">
    <property type="entry name" value="Flavin-binding protein dodecin"/>
    <property type="match status" value="1"/>
</dbReference>
<dbReference type="InterPro" id="IPR025543">
    <property type="entry name" value="Dodecin-like"/>
</dbReference>
<dbReference type="AlphaFoldDB" id="A0A1I1KBD8"/>
<reference evidence="1 2" key="1">
    <citation type="submission" date="2016-10" db="EMBL/GenBank/DDBJ databases">
        <authorList>
            <person name="de Groot N.N."/>
        </authorList>
    </citation>
    <scope>NUCLEOTIDE SEQUENCE [LARGE SCALE GENOMIC DNA]</scope>
    <source>
        <strain evidence="1 2">DSM 19548</strain>
    </source>
</reference>
<dbReference type="InterPro" id="IPR036694">
    <property type="entry name" value="Dodecin-like_sf"/>
</dbReference>
<evidence type="ECO:0000313" key="2">
    <source>
        <dbReference type="Proteomes" id="UP000198728"/>
    </source>
</evidence>
<keyword evidence="2" id="KW-1185">Reference proteome</keyword>
<dbReference type="Proteomes" id="UP000198728">
    <property type="component" value="Unassembled WGS sequence"/>
</dbReference>
<organism evidence="1 2">
    <name type="scientific">Tropicimonas isoalkanivorans</name>
    <dbReference type="NCBI Taxonomy" id="441112"/>
    <lineage>
        <taxon>Bacteria</taxon>
        <taxon>Pseudomonadati</taxon>
        <taxon>Pseudomonadota</taxon>
        <taxon>Alphaproteobacteria</taxon>
        <taxon>Rhodobacterales</taxon>
        <taxon>Roseobacteraceae</taxon>
        <taxon>Tropicimonas</taxon>
    </lineage>
</organism>
<proteinExistence type="predicted"/>
<dbReference type="STRING" id="441112.SAMN04488094_10645"/>